<reference evidence="1 2" key="1">
    <citation type="submission" date="2024-03" db="EMBL/GenBank/DDBJ databases">
        <title>Community enrichment and isolation of bacterial strains for fucoidan degradation.</title>
        <authorList>
            <person name="Sichert A."/>
        </authorList>
    </citation>
    <scope>NUCLEOTIDE SEQUENCE [LARGE SCALE GENOMIC DNA]</scope>
    <source>
        <strain evidence="1 2">AS76</strain>
    </source>
</reference>
<gene>
    <name evidence="1" type="ORF">WNY58_16640</name>
</gene>
<protein>
    <submittedName>
        <fullName evidence="1">Uncharacterized protein</fullName>
    </submittedName>
</protein>
<organism evidence="1 2">
    <name type="scientific">Neptuniibacter pectenicola</name>
    <dbReference type="NCBI Taxonomy" id="1806669"/>
    <lineage>
        <taxon>Bacteria</taxon>
        <taxon>Pseudomonadati</taxon>
        <taxon>Pseudomonadota</taxon>
        <taxon>Gammaproteobacteria</taxon>
        <taxon>Oceanospirillales</taxon>
        <taxon>Oceanospirillaceae</taxon>
        <taxon>Neptuniibacter</taxon>
    </lineage>
</organism>
<dbReference type="RefSeq" id="WP_342855128.1">
    <property type="nucleotide sequence ID" value="NZ_JBBMRA010000027.1"/>
</dbReference>
<proteinExistence type="predicted"/>
<sequence>MNHDDELIIVDGVEMFLTYQAMTYMKPELDIAVEEIDCADLAIKTKELEEKLKPFKIFNGIHEELTWLFEFFELRKAEELEERGGLLSV</sequence>
<comment type="caution">
    <text evidence="1">The sequence shown here is derived from an EMBL/GenBank/DDBJ whole genome shotgun (WGS) entry which is preliminary data.</text>
</comment>
<dbReference type="Proteomes" id="UP001449225">
    <property type="component" value="Unassembled WGS sequence"/>
</dbReference>
<accession>A0ABU9TWC3</accession>
<name>A0ABU9TWC3_9GAMM</name>
<dbReference type="EMBL" id="JBBMRA010000027">
    <property type="protein sequence ID" value="MEM5538012.1"/>
    <property type="molecule type" value="Genomic_DNA"/>
</dbReference>
<keyword evidence="2" id="KW-1185">Reference proteome</keyword>
<evidence type="ECO:0000313" key="2">
    <source>
        <dbReference type="Proteomes" id="UP001449225"/>
    </source>
</evidence>
<evidence type="ECO:0000313" key="1">
    <source>
        <dbReference type="EMBL" id="MEM5538012.1"/>
    </source>
</evidence>